<evidence type="ECO:0000259" key="1">
    <source>
        <dbReference type="Pfam" id="PF01370"/>
    </source>
</evidence>
<sequence>MRILITGNMGYVGPGVVSQLRAAFPDAILIGYDMAYFATCLTNADILPESKLDVQLMGDVREMQAEVLKGIDIVVHLAAISNDPMGSRYEEITMDVNYRSSYRIARMAKGAGVRSFIFASSCSIYGAGGDGPKTEGSDLNPLTAYARSKVFTEKALEQIAGDGFTVTCLRFATACGMSPRLRLDLVLNDFVAGAVASGKITILSDGSPWRPLIHVRDMARAIEWAVLRPSANESSFLAVNAGSNEWNYQIKDLAEAVAAVIPGVELSINKDAAPDKRSYRVNFGLFKSLAPNHQPLYSLREAIGELYESLVWMDFKNADFRDSRLMRLKVLTDLQSSKLVNADLQWSYKVPETRPSQPAFLNM</sequence>
<reference evidence="2 3" key="1">
    <citation type="submission" date="2018-12" db="EMBL/GenBank/DDBJ databases">
        <title>The Draft Genome Sequence of the Soil Bacterium Pedobacter tournemirensis R1.</title>
        <authorList>
            <person name="He J."/>
        </authorList>
    </citation>
    <scope>NUCLEOTIDE SEQUENCE [LARGE SCALE GENOMIC DNA]</scope>
    <source>
        <strain evidence="2 3">R1</strain>
    </source>
</reference>
<protein>
    <submittedName>
        <fullName evidence="2">SDR family oxidoreductase</fullName>
    </submittedName>
</protein>
<dbReference type="PANTHER" id="PTHR43245:SF23">
    <property type="entry name" value="NAD(P)-BINDING DOMAIN-CONTAINING PROTEIN"/>
    <property type="match status" value="1"/>
</dbReference>
<accession>A0A4V1KI47</accession>
<dbReference type="InterPro" id="IPR036291">
    <property type="entry name" value="NAD(P)-bd_dom_sf"/>
</dbReference>
<dbReference type="PANTHER" id="PTHR43245">
    <property type="entry name" value="BIFUNCTIONAL POLYMYXIN RESISTANCE PROTEIN ARNA"/>
    <property type="match status" value="1"/>
</dbReference>
<organism evidence="2 3">
    <name type="scientific">Arcticibacter tournemirensis</name>
    <dbReference type="NCBI Taxonomy" id="699437"/>
    <lineage>
        <taxon>Bacteria</taxon>
        <taxon>Pseudomonadati</taxon>
        <taxon>Bacteroidota</taxon>
        <taxon>Sphingobacteriia</taxon>
        <taxon>Sphingobacteriales</taxon>
        <taxon>Sphingobacteriaceae</taxon>
        <taxon>Arcticibacter</taxon>
    </lineage>
</organism>
<dbReference type="RefSeq" id="WP_128769704.1">
    <property type="nucleotide sequence ID" value="NZ_RXOC01000007.1"/>
</dbReference>
<dbReference type="AlphaFoldDB" id="A0A4V1KI47"/>
<name>A0A4V1KI47_9SPHI</name>
<evidence type="ECO:0000313" key="3">
    <source>
        <dbReference type="Proteomes" id="UP000290848"/>
    </source>
</evidence>
<dbReference type="Gene3D" id="3.40.50.720">
    <property type="entry name" value="NAD(P)-binding Rossmann-like Domain"/>
    <property type="match status" value="1"/>
</dbReference>
<comment type="caution">
    <text evidence="2">The sequence shown here is derived from an EMBL/GenBank/DDBJ whole genome shotgun (WGS) entry which is preliminary data.</text>
</comment>
<dbReference type="CDD" id="cd08946">
    <property type="entry name" value="SDR_e"/>
    <property type="match status" value="1"/>
</dbReference>
<dbReference type="InterPro" id="IPR001509">
    <property type="entry name" value="Epimerase_deHydtase"/>
</dbReference>
<dbReference type="EMBL" id="RXOC01000007">
    <property type="protein sequence ID" value="RXF69432.1"/>
    <property type="molecule type" value="Genomic_DNA"/>
</dbReference>
<proteinExistence type="predicted"/>
<dbReference type="Pfam" id="PF01370">
    <property type="entry name" value="Epimerase"/>
    <property type="match status" value="1"/>
</dbReference>
<dbReference type="SUPFAM" id="SSF51735">
    <property type="entry name" value="NAD(P)-binding Rossmann-fold domains"/>
    <property type="match status" value="1"/>
</dbReference>
<gene>
    <name evidence="2" type="ORF">EKH83_12180</name>
</gene>
<dbReference type="InterPro" id="IPR050177">
    <property type="entry name" value="Lipid_A_modif_metabolic_enz"/>
</dbReference>
<dbReference type="Proteomes" id="UP000290848">
    <property type="component" value="Unassembled WGS sequence"/>
</dbReference>
<evidence type="ECO:0000313" key="2">
    <source>
        <dbReference type="EMBL" id="RXF69432.1"/>
    </source>
</evidence>
<feature type="domain" description="NAD-dependent epimerase/dehydratase" evidence="1">
    <location>
        <begin position="3"/>
        <end position="233"/>
    </location>
</feature>